<gene>
    <name evidence="7" type="ORF">FSP39_001771</name>
</gene>
<dbReference type="PANTHER" id="PTHR13381">
    <property type="entry name" value="RNA POLYMERASE II HOLOENZYME COMPONENT SRB7"/>
    <property type="match status" value="1"/>
</dbReference>
<dbReference type="InterPro" id="IPR021384">
    <property type="entry name" value="Mediator_Med21"/>
</dbReference>
<evidence type="ECO:0000256" key="5">
    <source>
        <dbReference type="ARBA" id="ARBA00023242"/>
    </source>
</evidence>
<sequence length="148" mass="16629">MLCIAQIERMADRLTQLQDAVNQQADYFCNSVGILQQFSPPSQFAGFEKQQGKSPQEIPQEDYAPVFAKLIARTAKDIDTLIDSLPCEDSSLDLQLASLKKLEEKNQEEARHLEDIVSKGEILLDQIQEALRDIAQCQLRCQAMESGT</sequence>
<dbReference type="PANTHER" id="PTHR13381:SF0">
    <property type="entry name" value="MEDIATOR OF RNA POLYMERASE II TRANSCRIPTION SUBUNIT 21"/>
    <property type="match status" value="1"/>
</dbReference>
<dbReference type="Gene3D" id="6.10.280.10">
    <property type="entry name" value="Mediator complex, subunit Med21"/>
    <property type="match status" value="1"/>
</dbReference>
<evidence type="ECO:0000256" key="4">
    <source>
        <dbReference type="ARBA" id="ARBA00023163"/>
    </source>
</evidence>
<comment type="subcellular location">
    <subcellularLocation>
        <location evidence="1 6">Nucleus</location>
    </subcellularLocation>
</comment>
<accession>A0AA89BIK3</accession>
<evidence type="ECO:0000313" key="7">
    <source>
        <dbReference type="EMBL" id="KAK3083706.1"/>
    </source>
</evidence>
<protein>
    <recommendedName>
        <fullName evidence="6">Mediator of RNA polymerase II transcription subunit 21</fullName>
    </recommendedName>
</protein>
<dbReference type="Pfam" id="PF11221">
    <property type="entry name" value="Med21"/>
    <property type="match status" value="1"/>
</dbReference>
<dbReference type="InterPro" id="IPR037212">
    <property type="entry name" value="Med7/Med21-like"/>
</dbReference>
<evidence type="ECO:0000313" key="8">
    <source>
        <dbReference type="Proteomes" id="UP001186944"/>
    </source>
</evidence>
<evidence type="ECO:0000256" key="6">
    <source>
        <dbReference type="RuleBase" id="RU366036"/>
    </source>
</evidence>
<keyword evidence="3 6" id="KW-0010">Activator</keyword>
<comment type="caution">
    <text evidence="7">The sequence shown here is derived from an EMBL/GenBank/DDBJ whole genome shotgun (WGS) entry which is preliminary data.</text>
</comment>
<dbReference type="GO" id="GO:0003712">
    <property type="term" value="F:transcription coregulator activity"/>
    <property type="evidence" value="ECO:0007669"/>
    <property type="project" value="TreeGrafter"/>
</dbReference>
<organism evidence="7 8">
    <name type="scientific">Pinctada imbricata</name>
    <name type="common">Atlantic pearl-oyster</name>
    <name type="synonym">Pinctada martensii</name>
    <dbReference type="NCBI Taxonomy" id="66713"/>
    <lineage>
        <taxon>Eukaryota</taxon>
        <taxon>Metazoa</taxon>
        <taxon>Spiralia</taxon>
        <taxon>Lophotrochozoa</taxon>
        <taxon>Mollusca</taxon>
        <taxon>Bivalvia</taxon>
        <taxon>Autobranchia</taxon>
        <taxon>Pteriomorphia</taxon>
        <taxon>Pterioida</taxon>
        <taxon>Pterioidea</taxon>
        <taxon>Pteriidae</taxon>
        <taxon>Pinctada</taxon>
    </lineage>
</organism>
<dbReference type="GO" id="GO:0006357">
    <property type="term" value="P:regulation of transcription by RNA polymerase II"/>
    <property type="evidence" value="ECO:0007669"/>
    <property type="project" value="TreeGrafter"/>
</dbReference>
<comment type="subunit">
    <text evidence="6">Component of the Mediator complex.</text>
</comment>
<reference evidence="7" key="1">
    <citation type="submission" date="2019-08" db="EMBL/GenBank/DDBJ databases">
        <title>The improved chromosome-level genome for the pearl oyster Pinctada fucata martensii using PacBio sequencing and Hi-C.</title>
        <authorList>
            <person name="Zheng Z."/>
        </authorList>
    </citation>
    <scope>NUCLEOTIDE SEQUENCE</scope>
    <source>
        <strain evidence="7">ZZ-2019</strain>
        <tissue evidence="7">Adductor muscle</tissue>
    </source>
</reference>
<dbReference type="SUPFAM" id="SSF140718">
    <property type="entry name" value="Mediator hinge subcomplex-like"/>
    <property type="match status" value="1"/>
</dbReference>
<comment type="function">
    <text evidence="6">Component of the Mediator complex, a coactivator involved in the regulated transcription of nearly all RNA polymerase II-dependent genes. Mediator functions as a bridge to convey information from gene-specific regulatory proteins to the basal RNA polymerase II transcription machinery. Mediator is recruited to promoters by direct interactions with regulatory proteins and serves as a scaffold for the assembly of a functional preinitiation complex with RNA polymerase II and the general transcription factors.</text>
</comment>
<keyword evidence="4 6" id="KW-0804">Transcription</keyword>
<evidence type="ECO:0000256" key="1">
    <source>
        <dbReference type="ARBA" id="ARBA00004123"/>
    </source>
</evidence>
<dbReference type="Proteomes" id="UP001186944">
    <property type="component" value="Unassembled WGS sequence"/>
</dbReference>
<dbReference type="EMBL" id="VSWD01000013">
    <property type="protein sequence ID" value="KAK3083706.1"/>
    <property type="molecule type" value="Genomic_DNA"/>
</dbReference>
<dbReference type="GO" id="GO:0016592">
    <property type="term" value="C:mediator complex"/>
    <property type="evidence" value="ECO:0007669"/>
    <property type="project" value="UniProtKB-UniRule"/>
</dbReference>
<keyword evidence="5 6" id="KW-0539">Nucleus</keyword>
<name>A0AA89BIK3_PINIB</name>
<evidence type="ECO:0000256" key="3">
    <source>
        <dbReference type="ARBA" id="ARBA00023159"/>
    </source>
</evidence>
<keyword evidence="8" id="KW-1185">Reference proteome</keyword>
<evidence type="ECO:0000256" key="2">
    <source>
        <dbReference type="ARBA" id="ARBA00023015"/>
    </source>
</evidence>
<proteinExistence type="inferred from homology"/>
<dbReference type="AlphaFoldDB" id="A0AA89BIK3"/>
<comment type="similarity">
    <text evidence="6">Belongs to the Mediator complex subunit 21 family.</text>
</comment>
<keyword evidence="2 6" id="KW-0805">Transcription regulation</keyword>